<proteinExistence type="predicted"/>
<comment type="caution">
    <text evidence="2">The sequence shown here is derived from an EMBL/GenBank/DDBJ whole genome shotgun (WGS) entry which is preliminary data.</text>
</comment>
<evidence type="ECO:0000259" key="1">
    <source>
        <dbReference type="Pfam" id="PF07393"/>
    </source>
</evidence>
<dbReference type="InterPro" id="IPR009976">
    <property type="entry name" value="Sec10-like"/>
</dbReference>
<evidence type="ECO:0000313" key="3">
    <source>
        <dbReference type="Proteomes" id="UP000037510"/>
    </source>
</evidence>
<dbReference type="AlphaFoldDB" id="A0A0L7LKM9"/>
<dbReference type="GO" id="GO:0006893">
    <property type="term" value="P:Golgi to plasma membrane transport"/>
    <property type="evidence" value="ECO:0007669"/>
    <property type="project" value="TreeGrafter"/>
</dbReference>
<feature type="domain" description="Exocyst complex component Sec10-like alpha-helical bundle" evidence="1">
    <location>
        <begin position="324"/>
        <end position="375"/>
    </location>
</feature>
<feature type="domain" description="Exocyst complex component Sec10-like alpha-helical bundle" evidence="1">
    <location>
        <begin position="115"/>
        <end position="197"/>
    </location>
</feature>
<dbReference type="EMBL" id="JTDY01000717">
    <property type="protein sequence ID" value="KOB76108.1"/>
    <property type="molecule type" value="Genomic_DNA"/>
</dbReference>
<gene>
    <name evidence="2" type="ORF">OBRU01_06286</name>
</gene>
<dbReference type="GO" id="GO:0000145">
    <property type="term" value="C:exocyst"/>
    <property type="evidence" value="ECO:0007669"/>
    <property type="project" value="TreeGrafter"/>
</dbReference>
<sequence>MSRCGGRALDVGEKLGAARAPRARAAAARDLLSHLAQFLSPGPVLTDMFSDTSKELPPDKFEVAKKKIESKYDEIEKDLIEEFVKAQNQSNLPRMKEIANIMTNFKGYSQCNSLHGKDLFSAVLPLCKKNYTIISNVFPNPEQVMSKFVLNIFLLKLQKYIQTKLADKNDVEKYLKNLYEMYIRRLKAVLSNALHRYYAEKVHVKKQIQGGGLGLAIHPDRREQVTATVLLGTANEPLGSTVALMDVLIEHLPIKHLDCALDLGLQSIPIAESKSPPQPIKHLDCALDLGLKSIPIAESKSPPQLESKLDAGLERAIVAIVGWACVAVVSYLNNVMDKIHGGLEADNLQAVTLELAVRLHRVIYEHLQNFQFNSAAYYIYKIHGGLEADNLQAVTLELAVRLHRVIYEHLQNFQFNSAAYYIYKIHGGLEADNLQAVTLELAVRLHRVIYEHLQNFQFNSAAYYIYKIHGGLEADNLQAVTLELAVRLHRVIYEHLQNFQFNSAAYYIYKIHGGLEADNLQAVTLELAVRLHRVTYEHLQNYQFNSACQYYRTTYTSCAMIAICDVKEYRSAVCGRGQRAAPAPAHALFDALHALCNLLLVKPENLNQTALSFVNRRSWITLFFSTSYSSGQITRVTNCPPSSKD</sequence>
<dbReference type="InterPro" id="IPR048627">
    <property type="entry name" value="Sec10_HB"/>
</dbReference>
<evidence type="ECO:0000313" key="2">
    <source>
        <dbReference type="EMBL" id="KOB76108.1"/>
    </source>
</evidence>
<dbReference type="PANTHER" id="PTHR12100">
    <property type="entry name" value="SEC10"/>
    <property type="match status" value="1"/>
</dbReference>
<name>A0A0L7LKM9_OPEBR</name>
<dbReference type="PANTHER" id="PTHR12100:SF0">
    <property type="entry name" value="EXOCYST COMPLEX COMPONENT 5"/>
    <property type="match status" value="1"/>
</dbReference>
<organism evidence="2 3">
    <name type="scientific">Operophtera brumata</name>
    <name type="common">Winter moth</name>
    <name type="synonym">Phalaena brumata</name>
    <dbReference type="NCBI Taxonomy" id="104452"/>
    <lineage>
        <taxon>Eukaryota</taxon>
        <taxon>Metazoa</taxon>
        <taxon>Ecdysozoa</taxon>
        <taxon>Arthropoda</taxon>
        <taxon>Hexapoda</taxon>
        <taxon>Insecta</taxon>
        <taxon>Pterygota</taxon>
        <taxon>Neoptera</taxon>
        <taxon>Endopterygota</taxon>
        <taxon>Lepidoptera</taxon>
        <taxon>Glossata</taxon>
        <taxon>Ditrysia</taxon>
        <taxon>Geometroidea</taxon>
        <taxon>Geometridae</taxon>
        <taxon>Larentiinae</taxon>
        <taxon>Operophtera</taxon>
    </lineage>
</organism>
<keyword evidence="3" id="KW-1185">Reference proteome</keyword>
<dbReference type="Proteomes" id="UP000037510">
    <property type="component" value="Unassembled WGS sequence"/>
</dbReference>
<feature type="domain" description="Exocyst complex component Sec10-like alpha-helical bundle" evidence="1">
    <location>
        <begin position="511"/>
        <end position="609"/>
    </location>
</feature>
<dbReference type="STRING" id="104452.A0A0L7LKM9"/>
<dbReference type="Pfam" id="PF07393">
    <property type="entry name" value="Sec10_HB"/>
    <property type="match status" value="4"/>
</dbReference>
<accession>A0A0L7LKM9</accession>
<protein>
    <submittedName>
        <fullName evidence="2">Exocyst complex component 5</fullName>
    </submittedName>
</protein>
<reference evidence="2 3" key="1">
    <citation type="journal article" date="2015" name="Genome Biol. Evol.">
        <title>The genome of winter moth (Operophtera brumata) provides a genomic perspective on sexual dimorphism and phenology.</title>
        <authorList>
            <person name="Derks M.F."/>
            <person name="Smit S."/>
            <person name="Salis L."/>
            <person name="Schijlen E."/>
            <person name="Bossers A."/>
            <person name="Mateman C."/>
            <person name="Pijl A.S."/>
            <person name="de Ridder D."/>
            <person name="Groenen M.A."/>
            <person name="Visser M.E."/>
            <person name="Megens H.J."/>
        </authorList>
    </citation>
    <scope>NUCLEOTIDE SEQUENCE [LARGE SCALE GENOMIC DNA]</scope>
    <source>
        <strain evidence="2">WM2013NL</strain>
        <tissue evidence="2">Head and thorax</tissue>
    </source>
</reference>
<feature type="domain" description="Exocyst complex component Sec10-like alpha-helical bundle" evidence="1">
    <location>
        <begin position="53"/>
        <end position="111"/>
    </location>
</feature>
<dbReference type="GO" id="GO:0006887">
    <property type="term" value="P:exocytosis"/>
    <property type="evidence" value="ECO:0007669"/>
    <property type="project" value="TreeGrafter"/>
</dbReference>